<evidence type="ECO:0000313" key="3">
    <source>
        <dbReference type="Proteomes" id="UP000603453"/>
    </source>
</evidence>
<dbReference type="Gene3D" id="2.60.40.640">
    <property type="match status" value="1"/>
</dbReference>
<dbReference type="InterPro" id="IPR050357">
    <property type="entry name" value="Arrestin_domain-protein"/>
</dbReference>
<feature type="domain" description="Arrestin-like N-terminal" evidence="1">
    <location>
        <begin position="67"/>
        <end position="182"/>
    </location>
</feature>
<dbReference type="PANTHER" id="PTHR11188">
    <property type="entry name" value="ARRESTIN DOMAIN CONTAINING PROTEIN"/>
    <property type="match status" value="1"/>
</dbReference>
<gene>
    <name evidence="2" type="ORF">INT47_007945</name>
</gene>
<organism evidence="2 3">
    <name type="scientific">Mucor saturninus</name>
    <dbReference type="NCBI Taxonomy" id="64648"/>
    <lineage>
        <taxon>Eukaryota</taxon>
        <taxon>Fungi</taxon>
        <taxon>Fungi incertae sedis</taxon>
        <taxon>Mucoromycota</taxon>
        <taxon>Mucoromycotina</taxon>
        <taxon>Mucoromycetes</taxon>
        <taxon>Mucorales</taxon>
        <taxon>Mucorineae</taxon>
        <taxon>Mucoraceae</taxon>
        <taxon>Mucor</taxon>
    </lineage>
</organism>
<name>A0A8H7QS77_9FUNG</name>
<dbReference type="PANTHER" id="PTHR11188:SF17">
    <property type="entry name" value="FI21816P1"/>
    <property type="match status" value="1"/>
</dbReference>
<dbReference type="InterPro" id="IPR014752">
    <property type="entry name" value="Arrestin-like_C"/>
</dbReference>
<accession>A0A8H7QS77</accession>
<protein>
    <recommendedName>
        <fullName evidence="1">Arrestin-like N-terminal domain-containing protein</fullName>
    </recommendedName>
</protein>
<dbReference type="GO" id="GO:0015031">
    <property type="term" value="P:protein transport"/>
    <property type="evidence" value="ECO:0007669"/>
    <property type="project" value="TreeGrafter"/>
</dbReference>
<dbReference type="OrthoDB" id="2333384at2759"/>
<proteinExistence type="predicted"/>
<sequence length="432" mass="49467">MSTNNYQDPLLERTLSWQDVRDTPSLSTRRSSTVDHVDGYRYVDCSNRKYRKPPLQFSISITSIDGDTNKTTCHPGSIFEGMVQMKLDTPLAAEHLRLVFKASERIHHEAQTRKRGERLFAIKTVLWGSTARRNEEQWPLIESGEHQFPFMCEIPMVNYPPTYRNHLASCVFELMACLDRPGIRPFQTVPTTIRYEPYIVSTTNILPNIYQQEALINNHKVLVTLSKGCSFNLLDRNSDLIKLQLFVTRPIELFSHIEVFLKRNIRVSSGAYQRSDSMVMSHVEQSSFGVERKSDDGCTYYIRLPIPTEISKHNNPTILKNFSVFGMTPSFDFSRHVKMDYKLHITAKIKTGLLSSKRELFAIPLHFGTVASGEPLLPNLLSYRDPQVIQDTTLSTKPRFIKAILTEEQLPAYDHDLSPPEYSSGLRSITSS</sequence>
<evidence type="ECO:0000259" key="1">
    <source>
        <dbReference type="Pfam" id="PF00339"/>
    </source>
</evidence>
<dbReference type="Proteomes" id="UP000603453">
    <property type="component" value="Unassembled WGS sequence"/>
</dbReference>
<dbReference type="SUPFAM" id="SSF81296">
    <property type="entry name" value="E set domains"/>
    <property type="match status" value="1"/>
</dbReference>
<dbReference type="Pfam" id="PF00339">
    <property type="entry name" value="Arrestin_N"/>
    <property type="match status" value="1"/>
</dbReference>
<comment type="caution">
    <text evidence="2">The sequence shown here is derived from an EMBL/GenBank/DDBJ whole genome shotgun (WGS) entry which is preliminary data.</text>
</comment>
<dbReference type="EMBL" id="JAEPRD010000123">
    <property type="protein sequence ID" value="KAG2197711.1"/>
    <property type="molecule type" value="Genomic_DNA"/>
</dbReference>
<dbReference type="InterPro" id="IPR014756">
    <property type="entry name" value="Ig_E-set"/>
</dbReference>
<evidence type="ECO:0000313" key="2">
    <source>
        <dbReference type="EMBL" id="KAG2197711.1"/>
    </source>
</evidence>
<dbReference type="AlphaFoldDB" id="A0A8H7QS77"/>
<keyword evidence="3" id="KW-1185">Reference proteome</keyword>
<dbReference type="InterPro" id="IPR011021">
    <property type="entry name" value="Arrestin-like_N"/>
</dbReference>
<reference evidence="2" key="1">
    <citation type="submission" date="2020-12" db="EMBL/GenBank/DDBJ databases">
        <title>Metabolic potential, ecology and presence of endohyphal bacteria is reflected in genomic diversity of Mucoromycotina.</title>
        <authorList>
            <person name="Muszewska A."/>
            <person name="Okrasinska A."/>
            <person name="Steczkiewicz K."/>
            <person name="Drgas O."/>
            <person name="Orlowska M."/>
            <person name="Perlinska-Lenart U."/>
            <person name="Aleksandrzak-Piekarczyk T."/>
            <person name="Szatraj K."/>
            <person name="Zielenkiewicz U."/>
            <person name="Pilsyk S."/>
            <person name="Malc E."/>
            <person name="Mieczkowski P."/>
            <person name="Kruszewska J.S."/>
            <person name="Biernat P."/>
            <person name="Pawlowska J."/>
        </authorList>
    </citation>
    <scope>NUCLEOTIDE SEQUENCE</scope>
    <source>
        <strain evidence="2">WA0000017839</strain>
    </source>
</reference>
<dbReference type="GO" id="GO:0005737">
    <property type="term" value="C:cytoplasm"/>
    <property type="evidence" value="ECO:0007669"/>
    <property type="project" value="TreeGrafter"/>
</dbReference>